<sequence>MKKKLLLTTCLSITTFSFAQVGINQPNPHLSADLELGSTNKSLLLNRVPNTGAINNPVNGMLIYDVSEQCVKAFQGGAWSQCFWKETTSFALLCSSAAFNPASATQNQPYSGTLTIPYTGGDGSAYTTQVYQANGLTATLVPGNFQVGNGTLQFNVIGTPVSTSPAVFNITVNGSTCSAISLPVNNGTPVIPPTITINEGIYFIGSVYDNDYAPYTEPTGPATTTRPVAADGVLDKLADYQGFIPTAGLEIFIPVTTTGTGSLSAWSSTTTVPANLTEDGISRQLTLSWAAQTYNSNTKSIKARLTAIGGTLNAKKLDINAGIGNDYLGVLMARFQFPSNNTGASKNYDVRILPGIPDKMFGIPDAGGSNNTHNFLYLPVQAEDGYTWLNNNLGADYANTNGSNFSIAQQATGPKDFRAYGSMFQWGRKPDGHELMIWTASNAGTPVNPIVNPAATDNPTDSRFIGTGGGWRVTADGTLWQNGSTPNNPCPRGFKVPSAAQLTNYIAAVKPLGLGGGINAAASSKLAFPAAGKRDASFGTISSSYSGSSGFYWGSGASGQSGDIFQISEFGEHGVSSSGTAQGSSVRCIKE</sequence>
<organism evidence="2 3">
    <name type="scientific">Chryseobacterium panacisoli</name>
    <dbReference type="NCBI Taxonomy" id="1807141"/>
    <lineage>
        <taxon>Bacteria</taxon>
        <taxon>Pseudomonadati</taxon>
        <taxon>Bacteroidota</taxon>
        <taxon>Flavobacteriia</taxon>
        <taxon>Flavobacteriales</taxon>
        <taxon>Weeksellaceae</taxon>
        <taxon>Chryseobacterium group</taxon>
        <taxon>Chryseobacterium</taxon>
    </lineage>
</organism>
<evidence type="ECO:0000256" key="1">
    <source>
        <dbReference type="SAM" id="SignalP"/>
    </source>
</evidence>
<dbReference type="AlphaFoldDB" id="A0A5D8ZCX2"/>
<dbReference type="Proteomes" id="UP000323884">
    <property type="component" value="Unassembled WGS sequence"/>
</dbReference>
<evidence type="ECO:0000313" key="2">
    <source>
        <dbReference type="EMBL" id="TZF92718.1"/>
    </source>
</evidence>
<reference evidence="2 3" key="1">
    <citation type="submission" date="2019-08" db="EMBL/GenBank/DDBJ databases">
        <title>Draft genome sequence of Chryseobacterium sp. Gsoil 183.</title>
        <authorList>
            <person name="Im W.-T."/>
        </authorList>
    </citation>
    <scope>NUCLEOTIDE SEQUENCE [LARGE SCALE GENOMIC DNA]</scope>
    <source>
        <strain evidence="2 3">Gsoil 183</strain>
    </source>
</reference>
<evidence type="ECO:0008006" key="4">
    <source>
        <dbReference type="Google" id="ProtNLM"/>
    </source>
</evidence>
<accession>A0A5D8ZCX2</accession>
<comment type="caution">
    <text evidence="2">The sequence shown here is derived from an EMBL/GenBank/DDBJ whole genome shotgun (WGS) entry which is preliminary data.</text>
</comment>
<protein>
    <recommendedName>
        <fullName evidence="4">Fibrobacter succinogenes major paralogous domain-containing protein</fullName>
    </recommendedName>
</protein>
<dbReference type="EMBL" id="VTRU01000007">
    <property type="protein sequence ID" value="TZF92718.1"/>
    <property type="molecule type" value="Genomic_DNA"/>
</dbReference>
<gene>
    <name evidence="2" type="ORF">FW781_20215</name>
</gene>
<feature type="signal peptide" evidence="1">
    <location>
        <begin position="1"/>
        <end position="19"/>
    </location>
</feature>
<dbReference type="RefSeq" id="WP_149389075.1">
    <property type="nucleotide sequence ID" value="NZ_VTRU01000007.1"/>
</dbReference>
<name>A0A5D8ZCX2_9FLAO</name>
<evidence type="ECO:0000313" key="3">
    <source>
        <dbReference type="Proteomes" id="UP000323884"/>
    </source>
</evidence>
<keyword evidence="1" id="KW-0732">Signal</keyword>
<feature type="chain" id="PRO_5023006378" description="Fibrobacter succinogenes major paralogous domain-containing protein" evidence="1">
    <location>
        <begin position="20"/>
        <end position="591"/>
    </location>
</feature>
<keyword evidence="3" id="KW-1185">Reference proteome</keyword>
<dbReference type="OrthoDB" id="1360978at2"/>
<proteinExistence type="predicted"/>